<reference evidence="2" key="1">
    <citation type="submission" date="2016-10" db="EMBL/GenBank/DDBJ databases">
        <authorList>
            <person name="Benchimol M."/>
            <person name="Almeida L.G."/>
            <person name="Vasconcelos A.T."/>
            <person name="Perreira-Neves A."/>
            <person name="Rosa I.A."/>
            <person name="Tasca T."/>
            <person name="Bogo M.R."/>
            <person name="de Souza W."/>
        </authorList>
    </citation>
    <scope>NUCLEOTIDE SEQUENCE [LARGE SCALE GENOMIC DNA]</scope>
    <source>
        <strain evidence="2">K</strain>
    </source>
</reference>
<dbReference type="EMBL" id="MLAK01000065">
    <property type="protein sequence ID" value="OHT16858.1"/>
    <property type="molecule type" value="Genomic_DNA"/>
</dbReference>
<protein>
    <submittedName>
        <fullName evidence="2">Uncharacterized protein</fullName>
    </submittedName>
</protein>
<accession>A0A1J4L0C3</accession>
<proteinExistence type="predicted"/>
<dbReference type="VEuPathDB" id="TrichDB:TRFO_41521"/>
<evidence type="ECO:0000256" key="1">
    <source>
        <dbReference type="PROSITE-ProRule" id="PRU00023"/>
    </source>
</evidence>
<comment type="caution">
    <text evidence="2">The sequence shown here is derived from an EMBL/GenBank/DDBJ whole genome shotgun (WGS) entry which is preliminary data.</text>
</comment>
<evidence type="ECO:0000313" key="3">
    <source>
        <dbReference type="Proteomes" id="UP000179807"/>
    </source>
</evidence>
<evidence type="ECO:0000313" key="2">
    <source>
        <dbReference type="EMBL" id="OHT16858.1"/>
    </source>
</evidence>
<gene>
    <name evidence="2" type="ORF">TRFO_41521</name>
</gene>
<dbReference type="PROSITE" id="PS50088">
    <property type="entry name" value="ANK_REPEAT"/>
    <property type="match status" value="1"/>
</dbReference>
<sequence>MRAGAQTNNPKIIQTAVLHSDVEIVKLLMEYGANPNEKDQNGKNAFDFLLLPNQKDIEDVLKNTKALPPINHDKPLTDQISPPITSLQDLFERLPAAPVRRQDPPVSIQIM</sequence>
<dbReference type="RefSeq" id="XP_068369994.1">
    <property type="nucleotide sequence ID" value="XM_068513821.1"/>
</dbReference>
<dbReference type="Gene3D" id="1.25.40.20">
    <property type="entry name" value="Ankyrin repeat-containing domain"/>
    <property type="match status" value="1"/>
</dbReference>
<feature type="repeat" description="ANK" evidence="1">
    <location>
        <begin position="8"/>
        <end position="40"/>
    </location>
</feature>
<dbReference type="GeneID" id="94848525"/>
<dbReference type="PROSITE" id="PS50297">
    <property type="entry name" value="ANK_REP_REGION"/>
    <property type="match status" value="1"/>
</dbReference>
<organism evidence="2 3">
    <name type="scientific">Tritrichomonas foetus</name>
    <dbReference type="NCBI Taxonomy" id="1144522"/>
    <lineage>
        <taxon>Eukaryota</taxon>
        <taxon>Metamonada</taxon>
        <taxon>Parabasalia</taxon>
        <taxon>Tritrichomonadida</taxon>
        <taxon>Tritrichomonadidae</taxon>
        <taxon>Tritrichomonas</taxon>
    </lineage>
</organism>
<dbReference type="AlphaFoldDB" id="A0A1J4L0C3"/>
<name>A0A1J4L0C3_9EUKA</name>
<dbReference type="InterPro" id="IPR036770">
    <property type="entry name" value="Ankyrin_rpt-contain_sf"/>
</dbReference>
<keyword evidence="1" id="KW-0040">ANK repeat</keyword>
<keyword evidence="3" id="KW-1185">Reference proteome</keyword>
<dbReference type="Proteomes" id="UP000179807">
    <property type="component" value="Unassembled WGS sequence"/>
</dbReference>
<dbReference type="InterPro" id="IPR002110">
    <property type="entry name" value="Ankyrin_rpt"/>
</dbReference>
<dbReference type="SUPFAM" id="SSF48403">
    <property type="entry name" value="Ankyrin repeat"/>
    <property type="match status" value="1"/>
</dbReference>
<dbReference type="OrthoDB" id="194358at2759"/>